<sequence length="823" mass="85841">MKIAAFFLLCTLLGATAAPPEFTPAAVFSGAKDNPGGAPPGSRRSAVGKFVISDEGQKGNGYLFNLFPGIAPIIQLAKTTGYGHGMDRSSVVYRGRGATWEVSIVGNRGAYAGTLRHESTDTFISIEAQADGTTRVTERRIQDMDPEGDAVDHGHGTDVEPAVHSKHTPQAITYVDVLILYTQALVNKRGESGAIALLDLCVVETNANMERSAMQMRIRGIKYKHSTYNEAGVGSSSTLLTFARSDPEVLAARTTYGGDAVAYVGELSGFESGNCGRGYIGPSKTYMVGVGREDCVTGYFTFGHELGHNFGCYHDRGSSGGDYGYRYGYQEPNGRFRTVMAYNCPGGCSRRGYYANPDVSISISGISYPTGITCSNADGACCAKRHDDVAAAVASYYPSTFCGGGCQNGGTCVDETCQCPNGFSGTFCEIDSTPCDPNPCVHGTCAEVSGSYSCTCDAGWEGDKCDVNINDCTPNICGTNGKCVDLVNNFTCVCATGYEGRFCENVIDNCTPNPCPDSVTCYNGIGTYVCGDCKDAPCLNGGTCTASVDGYSCACPAGALGTNCECTAQVGCNNDGVCDVGVGEDCRNCPNDCAGRTKGKPNSQFCCGRDVDCSSDSRCGVCTYTTDNAVCPPGPPPAECDPNPCLNGGVCSSSSPGTFDCSCPLPYSGQTCECQYSSGACGDGYCDAWAGEDCSTCSADCVRQGKGKKGYCCGRGGTCDDRCGSVCLTAPTGCDAGETRSTSNSIGNISLTSESPSGVHLALVLGLSLGLAGVFGICLVFFCVYRRASRPYIAERLPMDYELGATVDGGPKTPCLVPTPIDD</sequence>
<evidence type="ECO:0000256" key="7">
    <source>
        <dbReference type="SAM" id="Phobius"/>
    </source>
</evidence>
<dbReference type="InterPro" id="IPR000152">
    <property type="entry name" value="EGF-type_Asp/Asn_hydroxyl_site"/>
</dbReference>
<feature type="disulfide bond" evidence="6">
    <location>
        <begin position="402"/>
        <end position="412"/>
    </location>
</feature>
<dbReference type="PROSITE" id="PS50026">
    <property type="entry name" value="EGF_3"/>
    <property type="match status" value="5"/>
</dbReference>
<evidence type="ECO:0000313" key="11">
    <source>
        <dbReference type="EMBL" id="CAD9040800.1"/>
    </source>
</evidence>
<keyword evidence="7" id="KW-0472">Membrane</keyword>
<dbReference type="PROSITE" id="PS01186">
    <property type="entry name" value="EGF_2"/>
    <property type="match status" value="3"/>
</dbReference>
<dbReference type="InterPro" id="IPR001881">
    <property type="entry name" value="EGF-like_Ca-bd_dom"/>
</dbReference>
<evidence type="ECO:0000256" key="1">
    <source>
        <dbReference type="ARBA" id="ARBA00022536"/>
    </source>
</evidence>
<evidence type="ECO:0000256" key="8">
    <source>
        <dbReference type="SAM" id="SignalP"/>
    </source>
</evidence>
<dbReference type="InterPro" id="IPR018097">
    <property type="entry name" value="EGF_Ca-bd_CS"/>
</dbReference>
<feature type="disulfide bond" evidence="6">
    <location>
        <begin position="419"/>
        <end position="428"/>
    </location>
</feature>
<evidence type="ECO:0000256" key="2">
    <source>
        <dbReference type="ARBA" id="ARBA00022729"/>
    </source>
</evidence>
<feature type="disulfide bond" evidence="6">
    <location>
        <begin position="663"/>
        <end position="672"/>
    </location>
</feature>
<dbReference type="Pfam" id="PF00008">
    <property type="entry name" value="EGF"/>
    <property type="match status" value="4"/>
</dbReference>
<feature type="domain" description="EGF-like" evidence="9">
    <location>
        <begin position="468"/>
        <end position="504"/>
    </location>
</feature>
<accession>A0A6U8NA89</accession>
<dbReference type="PROSITE" id="PS01187">
    <property type="entry name" value="EGF_CA"/>
    <property type="match status" value="1"/>
</dbReference>
<dbReference type="EMBL" id="HBGA01141784">
    <property type="protein sequence ID" value="CAD9040800.1"/>
    <property type="molecule type" value="Transcribed_RNA"/>
</dbReference>
<dbReference type="FunFam" id="2.10.25.10:FF:000122">
    <property type="entry name" value="Protein crumbs homolog 2"/>
    <property type="match status" value="1"/>
</dbReference>
<dbReference type="PANTHER" id="PTHR12916:SF9">
    <property type="entry name" value="NEUROGENIC LOCUS NOTCH HOMOLOG PROTEIN 1-RELATED"/>
    <property type="match status" value="1"/>
</dbReference>
<dbReference type="PROSITE" id="PS00022">
    <property type="entry name" value="EGF_1"/>
    <property type="match status" value="5"/>
</dbReference>
<feature type="disulfide bond" evidence="6">
    <location>
        <begin position="456"/>
        <end position="465"/>
    </location>
</feature>
<dbReference type="GO" id="GO:0005509">
    <property type="term" value="F:calcium ion binding"/>
    <property type="evidence" value="ECO:0007669"/>
    <property type="project" value="InterPro"/>
</dbReference>
<dbReference type="CDD" id="cd00054">
    <property type="entry name" value="EGF_CA"/>
    <property type="match status" value="4"/>
</dbReference>
<feature type="transmembrane region" description="Helical" evidence="7">
    <location>
        <begin position="761"/>
        <end position="785"/>
    </location>
</feature>
<evidence type="ECO:0000256" key="5">
    <source>
        <dbReference type="ARBA" id="ARBA00023180"/>
    </source>
</evidence>
<evidence type="ECO:0000256" key="3">
    <source>
        <dbReference type="ARBA" id="ARBA00022737"/>
    </source>
</evidence>
<dbReference type="InterPro" id="IPR013032">
    <property type="entry name" value="EGF-like_CS"/>
</dbReference>
<dbReference type="Gene3D" id="2.10.25.10">
    <property type="entry name" value="Laminin"/>
    <property type="match status" value="5"/>
</dbReference>
<dbReference type="AlphaFoldDB" id="A0A6U8NA89"/>
<dbReference type="SMART" id="SM00179">
    <property type="entry name" value="EGF_CA"/>
    <property type="match status" value="4"/>
</dbReference>
<proteinExistence type="predicted"/>
<evidence type="ECO:0000256" key="6">
    <source>
        <dbReference type="PROSITE-ProRule" id="PRU00076"/>
    </source>
</evidence>
<dbReference type="GO" id="GO:0008237">
    <property type="term" value="F:metallopeptidase activity"/>
    <property type="evidence" value="ECO:0007669"/>
    <property type="project" value="InterPro"/>
</dbReference>
<dbReference type="PANTHER" id="PTHR12916">
    <property type="entry name" value="CYTOCHROME C OXIDASE POLYPEPTIDE VIC-2"/>
    <property type="match status" value="1"/>
</dbReference>
<dbReference type="Pfam" id="PF12661">
    <property type="entry name" value="hEGF"/>
    <property type="match status" value="1"/>
</dbReference>
<dbReference type="Pfam" id="PF13688">
    <property type="entry name" value="Reprolysin_5"/>
    <property type="match status" value="1"/>
</dbReference>
<feature type="domain" description="EGF-like" evidence="9">
    <location>
        <begin position="398"/>
        <end position="429"/>
    </location>
</feature>
<feature type="disulfide bond" evidence="6">
    <location>
        <begin position="435"/>
        <end position="445"/>
    </location>
</feature>
<dbReference type="PROSITE" id="PS00010">
    <property type="entry name" value="ASX_HYDROXYL"/>
    <property type="match status" value="1"/>
</dbReference>
<protein>
    <recommendedName>
        <fullName evidence="9">EGF-like domain-containing protein</fullName>
    </recommendedName>
</protein>
<evidence type="ECO:0000256" key="4">
    <source>
        <dbReference type="ARBA" id="ARBA00023157"/>
    </source>
</evidence>
<name>A0A6U8NA89_9EUGL</name>
<dbReference type="InterPro" id="IPR024079">
    <property type="entry name" value="MetalloPept_cat_dom_sf"/>
</dbReference>
<feature type="domain" description="EGF-like" evidence="9">
    <location>
        <begin position="431"/>
        <end position="466"/>
    </location>
</feature>
<keyword evidence="4 6" id="KW-1015">Disulfide bond</keyword>
<dbReference type="FunFam" id="2.10.25.10:FF:000279">
    <property type="entry name" value="Neurogenic locus notch 1"/>
    <property type="match status" value="1"/>
</dbReference>
<dbReference type="Gene3D" id="3.40.390.10">
    <property type="entry name" value="Collagenase (Catalytic Domain)"/>
    <property type="match status" value="1"/>
</dbReference>
<keyword evidence="2 8" id="KW-0732">Signal</keyword>
<keyword evidence="1 6" id="KW-0245">EGF-like domain</keyword>
<evidence type="ECO:0000259" key="9">
    <source>
        <dbReference type="PROSITE" id="PS50026"/>
    </source>
</evidence>
<keyword evidence="7" id="KW-0812">Transmembrane</keyword>
<dbReference type="SUPFAM" id="SSF57196">
    <property type="entry name" value="EGF/Laminin"/>
    <property type="match status" value="4"/>
</dbReference>
<feature type="chain" id="PRO_5036192417" description="EGF-like domain-containing protein" evidence="8">
    <location>
        <begin position="18"/>
        <end position="823"/>
    </location>
</feature>
<gene>
    <name evidence="10" type="ORF">EGYM00392_LOCUS51966</name>
    <name evidence="11" type="ORF">EGYM00392_LOCUS51969</name>
</gene>
<feature type="domain" description="EGF-like" evidence="9">
    <location>
        <begin position="636"/>
        <end position="673"/>
    </location>
</feature>
<feature type="disulfide bond" evidence="6">
    <location>
        <begin position="494"/>
        <end position="503"/>
    </location>
</feature>
<keyword evidence="5" id="KW-0325">Glycoprotein</keyword>
<reference evidence="10" key="1">
    <citation type="submission" date="2021-01" db="EMBL/GenBank/DDBJ databases">
        <authorList>
            <person name="Corre E."/>
            <person name="Pelletier E."/>
            <person name="Niang G."/>
            <person name="Scheremetjew M."/>
            <person name="Finn R."/>
            <person name="Kale V."/>
            <person name="Holt S."/>
            <person name="Cochrane G."/>
            <person name="Meng A."/>
            <person name="Brown T."/>
            <person name="Cohen L."/>
        </authorList>
    </citation>
    <scope>NUCLEOTIDE SEQUENCE</scope>
    <source>
        <strain evidence="10">NIES-381</strain>
    </source>
</reference>
<dbReference type="GO" id="GO:0007219">
    <property type="term" value="P:Notch signaling pathway"/>
    <property type="evidence" value="ECO:0007669"/>
    <property type="project" value="TreeGrafter"/>
</dbReference>
<dbReference type="SMART" id="SM00181">
    <property type="entry name" value="EGF"/>
    <property type="match status" value="5"/>
</dbReference>
<keyword evidence="7" id="KW-1133">Transmembrane helix</keyword>
<feature type="signal peptide" evidence="8">
    <location>
        <begin position="1"/>
        <end position="17"/>
    </location>
</feature>
<dbReference type="SUPFAM" id="SSF55486">
    <property type="entry name" value="Metalloproteases ('zincins'), catalytic domain"/>
    <property type="match status" value="1"/>
</dbReference>
<comment type="caution">
    <text evidence="6">Lacks conserved residue(s) required for the propagation of feature annotation.</text>
</comment>
<organism evidence="10">
    <name type="scientific">Eutreptiella gymnastica</name>
    <dbReference type="NCBI Taxonomy" id="73025"/>
    <lineage>
        <taxon>Eukaryota</taxon>
        <taxon>Discoba</taxon>
        <taxon>Euglenozoa</taxon>
        <taxon>Euglenida</taxon>
        <taxon>Spirocuta</taxon>
        <taxon>Euglenophyceae</taxon>
        <taxon>Eutreptiales</taxon>
        <taxon>Eutreptiaceae</taxon>
        <taxon>Eutreptiella</taxon>
    </lineage>
</organism>
<dbReference type="EMBL" id="HBGA01141781">
    <property type="protein sequence ID" value="CAD9040797.1"/>
    <property type="molecule type" value="Transcribed_RNA"/>
</dbReference>
<feature type="disulfide bond" evidence="6">
    <location>
        <begin position="555"/>
        <end position="564"/>
    </location>
</feature>
<dbReference type="GO" id="GO:0005112">
    <property type="term" value="F:Notch binding"/>
    <property type="evidence" value="ECO:0007669"/>
    <property type="project" value="TreeGrafter"/>
</dbReference>
<evidence type="ECO:0000313" key="10">
    <source>
        <dbReference type="EMBL" id="CAD9040797.1"/>
    </source>
</evidence>
<dbReference type="InterPro" id="IPR000742">
    <property type="entry name" value="EGF"/>
</dbReference>
<keyword evidence="3" id="KW-0677">Repeat</keyword>
<feature type="domain" description="EGF-like" evidence="9">
    <location>
        <begin position="531"/>
        <end position="565"/>
    </location>
</feature>